<dbReference type="InterPro" id="IPR020595">
    <property type="entry name" value="MnmG-rel_CS"/>
</dbReference>
<dbReference type="InterPro" id="IPR004416">
    <property type="entry name" value="MnmG"/>
</dbReference>
<comment type="caution">
    <text evidence="12">Lacks conserved residue(s) required for the propagation of feature annotation.</text>
</comment>
<evidence type="ECO:0000313" key="16">
    <source>
        <dbReference type="EMBL" id="TDP96006.1"/>
    </source>
</evidence>
<dbReference type="InterPro" id="IPR040131">
    <property type="entry name" value="MnmG_N"/>
</dbReference>
<dbReference type="InterPro" id="IPR044920">
    <property type="entry name" value="MnmG_C_subdom_sf"/>
</dbReference>
<keyword evidence="5 12" id="KW-0963">Cytoplasm</keyword>
<dbReference type="GO" id="GO:0002098">
    <property type="term" value="P:tRNA wobble uridine modification"/>
    <property type="evidence" value="ECO:0007669"/>
    <property type="project" value="InterPro"/>
</dbReference>
<evidence type="ECO:0000256" key="7">
    <source>
        <dbReference type="ARBA" id="ARBA00022694"/>
    </source>
</evidence>
<comment type="cofactor">
    <cofactor evidence="1 12">
        <name>FAD</name>
        <dbReference type="ChEBI" id="CHEBI:57692"/>
    </cofactor>
</comment>
<evidence type="ECO:0000256" key="11">
    <source>
        <dbReference type="ARBA" id="ARBA00031800"/>
    </source>
</evidence>
<dbReference type="InterPro" id="IPR047001">
    <property type="entry name" value="MnmG_C_subdom"/>
</dbReference>
<comment type="subcellular location">
    <subcellularLocation>
        <location evidence="12">Cytoplasm</location>
    </subcellularLocation>
</comment>
<evidence type="ECO:0000256" key="1">
    <source>
        <dbReference type="ARBA" id="ARBA00001974"/>
    </source>
</evidence>
<dbReference type="Pfam" id="PF01134">
    <property type="entry name" value="GIDA"/>
    <property type="match status" value="1"/>
</dbReference>
<dbReference type="Pfam" id="PF21680">
    <property type="entry name" value="GIDA_C_1st"/>
    <property type="match status" value="1"/>
</dbReference>
<keyword evidence="8 12" id="KW-0274">FAD</keyword>
<dbReference type="PROSITE" id="PS01281">
    <property type="entry name" value="GIDA_2"/>
    <property type="match status" value="1"/>
</dbReference>
<dbReference type="Proteomes" id="UP000295176">
    <property type="component" value="Unassembled WGS sequence"/>
</dbReference>
<dbReference type="PANTHER" id="PTHR11806:SF0">
    <property type="entry name" value="PROTEIN MTO1 HOMOLOG, MITOCHONDRIAL"/>
    <property type="match status" value="1"/>
</dbReference>
<dbReference type="InterPro" id="IPR049312">
    <property type="entry name" value="GIDA_C_N"/>
</dbReference>
<proteinExistence type="inferred from homology"/>
<dbReference type="GO" id="GO:0050660">
    <property type="term" value="F:flavin adenine dinucleotide binding"/>
    <property type="evidence" value="ECO:0007669"/>
    <property type="project" value="UniProtKB-UniRule"/>
</dbReference>
<dbReference type="Gene3D" id="1.10.150.570">
    <property type="entry name" value="GidA associated domain, C-terminal subdomain"/>
    <property type="match status" value="1"/>
</dbReference>
<feature type="binding site" evidence="12">
    <location>
        <begin position="274"/>
        <end position="288"/>
    </location>
    <ligand>
        <name>NAD(+)</name>
        <dbReference type="ChEBI" id="CHEBI:57540"/>
    </ligand>
</feature>
<dbReference type="SMART" id="SM01228">
    <property type="entry name" value="GIDA_assoc_3"/>
    <property type="match status" value="1"/>
</dbReference>
<evidence type="ECO:0000259" key="14">
    <source>
        <dbReference type="SMART" id="SM01228"/>
    </source>
</evidence>
<dbReference type="FunFam" id="3.50.50.60:FF:000002">
    <property type="entry name" value="tRNA uridine 5-carboxymethylaminomethyl modification enzyme MnmG"/>
    <property type="match status" value="1"/>
</dbReference>
<evidence type="ECO:0000313" key="15">
    <source>
        <dbReference type="EMBL" id="PTV97912.1"/>
    </source>
</evidence>
<dbReference type="Pfam" id="PF13932">
    <property type="entry name" value="SAM_GIDA_C"/>
    <property type="match status" value="1"/>
</dbReference>
<keyword evidence="6 12" id="KW-0285">Flavoprotein</keyword>
<feature type="binding site" evidence="12">
    <location>
        <begin position="16"/>
        <end position="21"/>
    </location>
    <ligand>
        <name>FAD</name>
        <dbReference type="ChEBI" id="CHEBI:57692"/>
    </ligand>
</feature>
<gene>
    <name evidence="12" type="primary">mnmG</name>
    <name evidence="12" type="synonym">gidA</name>
    <name evidence="16" type="ORF">C7957_10894</name>
    <name evidence="15" type="ORF">C8C76_12115</name>
</gene>
<dbReference type="Gene3D" id="3.50.50.60">
    <property type="entry name" value="FAD/NAD(P)-binding domain"/>
    <property type="match status" value="2"/>
</dbReference>
<dbReference type="RefSeq" id="WP_108140912.1">
    <property type="nucleotide sequence ID" value="NZ_QAXS01000021.1"/>
</dbReference>
<dbReference type="PANTHER" id="PTHR11806">
    <property type="entry name" value="GLUCOSE INHIBITED DIVISION PROTEIN A"/>
    <property type="match status" value="1"/>
</dbReference>
<protein>
    <recommendedName>
        <fullName evidence="4 12">tRNA uridine 5-carboxymethylaminomethyl modification enzyme MnmG</fullName>
    </recommendedName>
    <alternativeName>
        <fullName evidence="11 12">Glucose-inhibited division protein A</fullName>
    </alternativeName>
</protein>
<dbReference type="GO" id="GO:0030488">
    <property type="term" value="P:tRNA methylation"/>
    <property type="evidence" value="ECO:0007669"/>
    <property type="project" value="TreeGrafter"/>
</dbReference>
<dbReference type="OrthoDB" id="9815560at2"/>
<dbReference type="Proteomes" id="UP000244089">
    <property type="component" value="Unassembled WGS sequence"/>
</dbReference>
<comment type="similarity">
    <text evidence="3 12">Belongs to the MnmG family.</text>
</comment>
<name>A0A2T5RI71_9FIRM</name>
<evidence type="ECO:0000256" key="8">
    <source>
        <dbReference type="ARBA" id="ARBA00022827"/>
    </source>
</evidence>
<evidence type="ECO:0000256" key="3">
    <source>
        <dbReference type="ARBA" id="ARBA00007653"/>
    </source>
</evidence>
<dbReference type="SUPFAM" id="SSF51905">
    <property type="entry name" value="FAD/NAD(P)-binding domain"/>
    <property type="match status" value="1"/>
</dbReference>
<dbReference type="InterPro" id="IPR036188">
    <property type="entry name" value="FAD/NAD-bd_sf"/>
</dbReference>
<evidence type="ECO:0000256" key="4">
    <source>
        <dbReference type="ARBA" id="ARBA00020461"/>
    </source>
</evidence>
<dbReference type="NCBIfam" id="TIGR00136">
    <property type="entry name" value="mnmG_gidA"/>
    <property type="match status" value="1"/>
</dbReference>
<evidence type="ECO:0000256" key="6">
    <source>
        <dbReference type="ARBA" id="ARBA00022630"/>
    </source>
</evidence>
<dbReference type="FunFam" id="1.10.150.570:FF:000001">
    <property type="entry name" value="tRNA uridine 5-carboxymethylaminomethyl modification enzyme MnmG"/>
    <property type="match status" value="1"/>
</dbReference>
<evidence type="ECO:0000256" key="5">
    <source>
        <dbReference type="ARBA" id="ARBA00022490"/>
    </source>
</evidence>
<dbReference type="EMBL" id="SNXX01000008">
    <property type="protein sequence ID" value="TDP96006.1"/>
    <property type="molecule type" value="Genomic_DNA"/>
</dbReference>
<evidence type="ECO:0000256" key="2">
    <source>
        <dbReference type="ARBA" id="ARBA00003717"/>
    </source>
</evidence>
<dbReference type="Gene3D" id="1.10.10.1800">
    <property type="entry name" value="tRNA uridine 5-carboxymethylaminomethyl modification enzyme MnmG/GidA"/>
    <property type="match status" value="1"/>
</dbReference>
<dbReference type="GO" id="GO:0005829">
    <property type="term" value="C:cytosol"/>
    <property type="evidence" value="ECO:0007669"/>
    <property type="project" value="TreeGrafter"/>
</dbReference>
<dbReference type="InterPro" id="IPR002218">
    <property type="entry name" value="MnmG-rel"/>
</dbReference>
<keyword evidence="9 12" id="KW-0520">NAD</keyword>
<comment type="function">
    <text evidence="2 12">NAD-binding protein involved in the addition of a carboxymethylaminomethyl (cmnm) group at the wobble position (U34) of certain tRNAs, forming tRNA-cmnm(5)s(2)U34.</text>
</comment>
<feature type="region of interest" description="Disordered" evidence="13">
    <location>
        <begin position="204"/>
        <end position="226"/>
    </location>
</feature>
<feature type="domain" description="tRNA uridine 5-carboxymethylaminomethyl modification enzyme C-terminal subdomain" evidence="14">
    <location>
        <begin position="548"/>
        <end position="619"/>
    </location>
</feature>
<dbReference type="FunFam" id="1.10.10.1800:FF:000001">
    <property type="entry name" value="tRNA uridine 5-carboxymethylaminomethyl modification enzyme MnmG"/>
    <property type="match status" value="1"/>
</dbReference>
<reference evidence="15 17" key="1">
    <citation type="submission" date="2018-04" db="EMBL/GenBank/DDBJ databases">
        <title>Subsurface microbial communities from deep shales in Ohio and West Virginia, USA.</title>
        <authorList>
            <person name="Wrighton K."/>
        </authorList>
    </citation>
    <scope>NUCLEOTIDE SEQUENCE [LARGE SCALE GENOMIC DNA]</scope>
    <source>
        <strain evidence="16 18">MSL 7</strain>
        <strain evidence="15 17">WC1</strain>
    </source>
</reference>
<dbReference type="HAMAP" id="MF_00129">
    <property type="entry name" value="MnmG_GidA"/>
    <property type="match status" value="1"/>
</dbReference>
<sequence>MDFHRYPKEYDVIVIGAGHAGCEASLAPARMGMKTLTLTVSLDHVAFMPCNPSLGGPGKSHIVREIDALGGEMAKNMDETMIQIRMLNTSKGPAVHGLRGQSDKDEYHKRMKQVLEQEDNIDLKQQIAEDIVVEDGEVKGVVTKTGVFFPGKKVILTTGTFLKGRIIIGEAKFNAGPNQQYPANKLSGSLKDLGINLRRFKTGTPPRVSKKSMDFSKMEPQPGEEGLSFSFESEPLTGEQAMCYLTYTSEETHRIINDNKMRTPLFSGVIDGVGPRYCPSIEDKVVRFPDKGRHQLFIEPEGLGTDEYYVSGLSTSLPYDVQIEMARTVPGLENVEIMRPGYAIEYDCVDPEELKLDLELKKVKGLYTAGQINGSSGYEEAAGQGLIAGINAALSLQDKEPVILKRSQAYIGVLIDDLVTKGTPEPYRIMTSRAEYRLLLRQDNADQRLTPLGREIGLVSDQRYENYQEKMEGVKKALGFLRADENQVNPTKEVRARLEELGSGNLSKPVSLEKLLRRPEISYSDLKFFAEDLPEIKKDVQEQVEIQVKYKGYIERQEAQVEQFRKMEEKKIPEELDYNQLDNLRLEAREKLNKIRPLSIGQASRISGVSPADISALMIYLEQYNRTKKDDQNGEK</sequence>
<evidence type="ECO:0000256" key="12">
    <source>
        <dbReference type="HAMAP-Rule" id="MF_00129"/>
    </source>
</evidence>
<dbReference type="AlphaFoldDB" id="A0A2T5RI71"/>
<keyword evidence="7 12" id="KW-0819">tRNA processing</keyword>
<comment type="subunit">
    <text evidence="10 12">Homodimer. Heterotetramer of two MnmE and two MnmG subunits.</text>
</comment>
<dbReference type="InterPro" id="IPR026904">
    <property type="entry name" value="MnmG_C"/>
</dbReference>
<evidence type="ECO:0000256" key="10">
    <source>
        <dbReference type="ARBA" id="ARBA00025948"/>
    </source>
</evidence>
<accession>A0A2T5RI71</accession>
<evidence type="ECO:0000256" key="9">
    <source>
        <dbReference type="ARBA" id="ARBA00023027"/>
    </source>
</evidence>
<evidence type="ECO:0000313" key="17">
    <source>
        <dbReference type="Proteomes" id="UP000244089"/>
    </source>
</evidence>
<evidence type="ECO:0000313" key="18">
    <source>
        <dbReference type="Proteomes" id="UP000295176"/>
    </source>
</evidence>
<organism evidence="15 17">
    <name type="scientific">Halanaerobium saccharolyticum</name>
    <dbReference type="NCBI Taxonomy" id="43595"/>
    <lineage>
        <taxon>Bacteria</taxon>
        <taxon>Bacillati</taxon>
        <taxon>Bacillota</taxon>
        <taxon>Clostridia</taxon>
        <taxon>Halanaerobiales</taxon>
        <taxon>Halanaerobiaceae</taxon>
        <taxon>Halanaerobium</taxon>
    </lineage>
</organism>
<dbReference type="EMBL" id="QAXS01000021">
    <property type="protein sequence ID" value="PTV97912.1"/>
    <property type="molecule type" value="Genomic_DNA"/>
</dbReference>
<comment type="caution">
    <text evidence="15">The sequence shown here is derived from an EMBL/GenBank/DDBJ whole genome shotgun (WGS) entry which is preliminary data.</text>
</comment>
<evidence type="ECO:0000256" key="13">
    <source>
        <dbReference type="SAM" id="MobiDB-lite"/>
    </source>
</evidence>
<dbReference type="PROSITE" id="PS01280">
    <property type="entry name" value="GIDA_1"/>
    <property type="match status" value="1"/>
</dbReference>